<protein>
    <submittedName>
        <fullName evidence="3">Nuclear transport factor 2 family protein</fullName>
    </submittedName>
</protein>
<dbReference type="RefSeq" id="WP_200463675.1">
    <property type="nucleotide sequence ID" value="NZ_JAENRR010000006.1"/>
</dbReference>
<sequence>MKVVQLFLLLTSLTLLTNAQNASEEVEVIKKVIQSAYVEGIQNEGDIEKIDAGIHPDFNLLGIGENGTIWKLPISEWKERVIKRKKEGKLPRTGDNLVSVKFLSVDVTGMAAVAKFEFYVGEELKYVDYISLYKFSDNWKLVSKIYYQFED</sequence>
<feature type="binding site" evidence="1">
    <location>
        <position position="83"/>
    </location>
    <ligand>
        <name>ATP</name>
        <dbReference type="ChEBI" id="CHEBI:30616"/>
    </ligand>
</feature>
<dbReference type="Proteomes" id="UP000605676">
    <property type="component" value="Unassembled WGS sequence"/>
</dbReference>
<dbReference type="PROSITE" id="PS00107">
    <property type="entry name" value="PROTEIN_KINASE_ATP"/>
    <property type="match status" value="1"/>
</dbReference>
<feature type="chain" id="PRO_5047132033" evidence="2">
    <location>
        <begin position="22"/>
        <end position="151"/>
    </location>
</feature>
<dbReference type="InterPro" id="IPR039437">
    <property type="entry name" value="FrzH/put_lumazine-bd"/>
</dbReference>
<dbReference type="SUPFAM" id="SSF54427">
    <property type="entry name" value="NTF2-like"/>
    <property type="match status" value="1"/>
</dbReference>
<dbReference type="EMBL" id="JAENRR010000006">
    <property type="protein sequence ID" value="MBK3516446.1"/>
    <property type="molecule type" value="Genomic_DNA"/>
</dbReference>
<reference evidence="3 4" key="1">
    <citation type="submission" date="2021-01" db="EMBL/GenBank/DDBJ databases">
        <title>Carboxyliciviraga sp.nov., isolated from coastal sediments.</title>
        <authorList>
            <person name="Lu D."/>
            <person name="Zhang T."/>
        </authorList>
    </citation>
    <scope>NUCLEOTIDE SEQUENCE [LARGE SCALE GENOMIC DNA]</scope>
    <source>
        <strain evidence="3 4">N1Y132</strain>
    </source>
</reference>
<evidence type="ECO:0000313" key="3">
    <source>
        <dbReference type="EMBL" id="MBK3516446.1"/>
    </source>
</evidence>
<dbReference type="InterPro" id="IPR032710">
    <property type="entry name" value="NTF2-like_dom_sf"/>
</dbReference>
<dbReference type="Gene3D" id="3.10.450.50">
    <property type="match status" value="1"/>
</dbReference>
<gene>
    <name evidence="3" type="ORF">JIV24_03770</name>
</gene>
<dbReference type="Pfam" id="PF12893">
    <property type="entry name" value="Lumazine_bd_2"/>
    <property type="match status" value="1"/>
</dbReference>
<dbReference type="InterPro" id="IPR017441">
    <property type="entry name" value="Protein_kinase_ATP_BS"/>
</dbReference>
<name>A0ABS1HFM3_9BACT</name>
<keyword evidence="2" id="KW-0732">Signal</keyword>
<keyword evidence="4" id="KW-1185">Reference proteome</keyword>
<keyword evidence="1" id="KW-0067">ATP-binding</keyword>
<evidence type="ECO:0000256" key="1">
    <source>
        <dbReference type="PROSITE-ProRule" id="PRU10141"/>
    </source>
</evidence>
<evidence type="ECO:0000256" key="2">
    <source>
        <dbReference type="SAM" id="SignalP"/>
    </source>
</evidence>
<evidence type="ECO:0000313" key="4">
    <source>
        <dbReference type="Proteomes" id="UP000605676"/>
    </source>
</evidence>
<feature type="signal peptide" evidence="2">
    <location>
        <begin position="1"/>
        <end position="21"/>
    </location>
</feature>
<keyword evidence="1" id="KW-0547">Nucleotide-binding</keyword>
<proteinExistence type="predicted"/>
<accession>A0ABS1HFM3</accession>
<organism evidence="3 4">
    <name type="scientific">Carboxylicivirga marina</name>
    <dbReference type="NCBI Taxonomy" id="2800988"/>
    <lineage>
        <taxon>Bacteria</taxon>
        <taxon>Pseudomonadati</taxon>
        <taxon>Bacteroidota</taxon>
        <taxon>Bacteroidia</taxon>
        <taxon>Marinilabiliales</taxon>
        <taxon>Marinilabiliaceae</taxon>
        <taxon>Carboxylicivirga</taxon>
    </lineage>
</organism>
<comment type="caution">
    <text evidence="3">The sequence shown here is derived from an EMBL/GenBank/DDBJ whole genome shotgun (WGS) entry which is preliminary data.</text>
</comment>